<dbReference type="InterPro" id="IPR043129">
    <property type="entry name" value="ATPase_NBD"/>
</dbReference>
<evidence type="ECO:0000256" key="1">
    <source>
        <dbReference type="ARBA" id="ARBA00006479"/>
    </source>
</evidence>
<dbReference type="AlphaFoldDB" id="A0A1G2B1T4"/>
<accession>A0A1G2B1T4</accession>
<evidence type="ECO:0000313" key="2">
    <source>
        <dbReference type="EMBL" id="OGY82649.1"/>
    </source>
</evidence>
<dbReference type="Gene3D" id="3.30.420.40">
    <property type="match status" value="2"/>
</dbReference>
<reference evidence="2 3" key="1">
    <citation type="journal article" date="2016" name="Nat. Commun.">
        <title>Thousands of microbial genomes shed light on interconnected biogeochemical processes in an aquifer system.</title>
        <authorList>
            <person name="Anantharaman K."/>
            <person name="Brown C.T."/>
            <person name="Hug L.A."/>
            <person name="Sharon I."/>
            <person name="Castelle C.J."/>
            <person name="Probst A.J."/>
            <person name="Thomas B.C."/>
            <person name="Singh A."/>
            <person name="Wilkins M.J."/>
            <person name="Karaoz U."/>
            <person name="Brodie E.L."/>
            <person name="Williams K.H."/>
            <person name="Hubbard S.S."/>
            <person name="Banfield J.F."/>
        </authorList>
    </citation>
    <scope>NUCLEOTIDE SEQUENCE [LARGE SCALE GENOMIC DNA]</scope>
</reference>
<protein>
    <recommendedName>
        <fullName evidence="4">ROK family protein</fullName>
    </recommendedName>
</protein>
<comment type="similarity">
    <text evidence="1">Belongs to the ROK (NagC/XylR) family.</text>
</comment>
<dbReference type="STRING" id="1798542.A3F54_00260"/>
<comment type="caution">
    <text evidence="2">The sequence shown here is derived from an EMBL/GenBank/DDBJ whole genome shotgun (WGS) entry which is preliminary data.</text>
</comment>
<evidence type="ECO:0000313" key="3">
    <source>
        <dbReference type="Proteomes" id="UP000176952"/>
    </source>
</evidence>
<dbReference type="SUPFAM" id="SSF53067">
    <property type="entry name" value="Actin-like ATPase domain"/>
    <property type="match status" value="1"/>
</dbReference>
<gene>
    <name evidence="2" type="ORF">A3F54_00260</name>
</gene>
<dbReference type="Proteomes" id="UP000176952">
    <property type="component" value="Unassembled WGS sequence"/>
</dbReference>
<evidence type="ECO:0008006" key="4">
    <source>
        <dbReference type="Google" id="ProtNLM"/>
    </source>
</evidence>
<dbReference type="EMBL" id="MHKD01000027">
    <property type="protein sequence ID" value="OGY82649.1"/>
    <property type="molecule type" value="Genomic_DNA"/>
</dbReference>
<dbReference type="Pfam" id="PF00480">
    <property type="entry name" value="ROK"/>
    <property type="match status" value="1"/>
</dbReference>
<organism evidence="2 3">
    <name type="scientific">Candidatus Kerfeldbacteria bacterium RIFCSPHIGHO2_12_FULL_48_17</name>
    <dbReference type="NCBI Taxonomy" id="1798542"/>
    <lineage>
        <taxon>Bacteria</taxon>
        <taxon>Candidatus Kerfeldiibacteriota</taxon>
    </lineage>
</organism>
<dbReference type="CDD" id="cd23763">
    <property type="entry name" value="ASKHA_ATPase_ROK"/>
    <property type="match status" value="1"/>
</dbReference>
<proteinExistence type="inferred from homology"/>
<name>A0A1G2B1T4_9BACT</name>
<dbReference type="PANTHER" id="PTHR18964:SF149">
    <property type="entry name" value="BIFUNCTIONAL UDP-N-ACETYLGLUCOSAMINE 2-EPIMERASE_N-ACETYLMANNOSAMINE KINASE"/>
    <property type="match status" value="1"/>
</dbReference>
<dbReference type="InterPro" id="IPR000600">
    <property type="entry name" value="ROK"/>
</dbReference>
<sequence>MYILYDIGGTNMRLAALKDLQTFGEAVHIKTPQNFDEAMKQFSQTALKLADGEKIFGVAGGVPGALNHDKNSLYHSPNLTGWDGKPFQKVLSHALGGAKIFMENDTDMIGLGEAAFGAGKGRNIVVYMTVSTGVGGSRIVNGKIDPAFWGQEPGQQIIDPSDRLYDPGTLENYVSGGGVERIYGKPAYEITDAAVWDELAKWLAYGLHNSIVHWSPEIIILGGSMMTKQPGISLDAVRGHLRKIMKIFPELPELTLVGLGDEGGFYGSMQYLQVKRDAGEIA</sequence>
<dbReference type="PANTHER" id="PTHR18964">
    <property type="entry name" value="ROK (REPRESSOR, ORF, KINASE) FAMILY"/>
    <property type="match status" value="1"/>
</dbReference>